<dbReference type="InterPro" id="IPR036397">
    <property type="entry name" value="RNaseH_sf"/>
</dbReference>
<dbReference type="InterPro" id="IPR056671">
    <property type="entry name" value="DUF7769"/>
</dbReference>
<evidence type="ECO:0000313" key="3">
    <source>
        <dbReference type="Proteomes" id="UP001054889"/>
    </source>
</evidence>
<reference evidence="2" key="1">
    <citation type="journal article" date="2018" name="DNA Res.">
        <title>Multiple hybrid de novo genome assembly of finger millet, an orphan allotetraploid crop.</title>
        <authorList>
            <person name="Hatakeyama M."/>
            <person name="Aluri S."/>
            <person name="Balachadran M.T."/>
            <person name="Sivarajan S.R."/>
            <person name="Patrignani A."/>
            <person name="Gruter S."/>
            <person name="Poveda L."/>
            <person name="Shimizu-Inatsugi R."/>
            <person name="Baeten J."/>
            <person name="Francoijs K.J."/>
            <person name="Nataraja K.N."/>
            <person name="Reddy Y.A.N."/>
            <person name="Phadnis S."/>
            <person name="Ravikumar R.L."/>
            <person name="Schlapbach R."/>
            <person name="Sreeman S.M."/>
            <person name="Shimizu K.K."/>
        </authorList>
    </citation>
    <scope>NUCLEOTIDE SEQUENCE</scope>
</reference>
<reference evidence="2" key="2">
    <citation type="submission" date="2021-12" db="EMBL/GenBank/DDBJ databases">
        <title>Resequencing data analysis of finger millet.</title>
        <authorList>
            <person name="Hatakeyama M."/>
            <person name="Aluri S."/>
            <person name="Balachadran M.T."/>
            <person name="Sivarajan S.R."/>
            <person name="Poveda L."/>
            <person name="Shimizu-Inatsugi R."/>
            <person name="Schlapbach R."/>
            <person name="Sreeman S.M."/>
            <person name="Shimizu K.K."/>
        </authorList>
    </citation>
    <scope>NUCLEOTIDE SEQUENCE</scope>
</reference>
<proteinExistence type="predicted"/>
<accession>A0AAV5DQM9</accession>
<dbReference type="AlphaFoldDB" id="A0AAV5DQM9"/>
<evidence type="ECO:0000313" key="2">
    <source>
        <dbReference type="EMBL" id="GJN12205.1"/>
    </source>
</evidence>
<gene>
    <name evidence="2" type="primary">ga30463</name>
    <name evidence="2" type="ORF">PR202_ga30463</name>
</gene>
<feature type="domain" description="DUF7769" evidence="1">
    <location>
        <begin position="31"/>
        <end position="77"/>
    </location>
</feature>
<sequence>MNFVPCHLHDVSRHPHILSIGLNGRKRRTYPNEEKFAIYDELLARTDPPLLHHGVVKEVAAKFGMPVRTCQKIWHKGQAGGFDELKDKRKKNSGHKKIEISPDAIKNVDLQQSTTLKDLAGALGVKKSTLHNRFKEGCFRRHSNDIKFTLTDDNMKARVKYCLSMLRETSEGEKSFDPMYNIMYIDEKWFYRTWQNQKYYLANDEQRPRRSVESKNFTEKVMFLTVITRPRFDSEGNCIFDGKLGIFPFTYVELAQRNSRNRPRGITCSHMYKILLSLRYVNF</sequence>
<dbReference type="PANTHER" id="PTHR47169:SF2">
    <property type="entry name" value="OS01G0541250 PROTEIN"/>
    <property type="match status" value="1"/>
</dbReference>
<keyword evidence="3" id="KW-1185">Reference proteome</keyword>
<dbReference type="Proteomes" id="UP001054889">
    <property type="component" value="Unassembled WGS sequence"/>
</dbReference>
<dbReference type="PANTHER" id="PTHR47169">
    <property type="entry name" value="OS01G0541250 PROTEIN"/>
    <property type="match status" value="1"/>
</dbReference>
<comment type="caution">
    <text evidence="2">The sequence shown here is derived from an EMBL/GenBank/DDBJ whole genome shotgun (WGS) entry which is preliminary data.</text>
</comment>
<dbReference type="EMBL" id="BQKI01000022">
    <property type="protein sequence ID" value="GJN12205.1"/>
    <property type="molecule type" value="Genomic_DNA"/>
</dbReference>
<evidence type="ECO:0000259" key="1">
    <source>
        <dbReference type="Pfam" id="PF24964"/>
    </source>
</evidence>
<organism evidence="2 3">
    <name type="scientific">Eleusine coracana subsp. coracana</name>
    <dbReference type="NCBI Taxonomy" id="191504"/>
    <lineage>
        <taxon>Eukaryota</taxon>
        <taxon>Viridiplantae</taxon>
        <taxon>Streptophyta</taxon>
        <taxon>Embryophyta</taxon>
        <taxon>Tracheophyta</taxon>
        <taxon>Spermatophyta</taxon>
        <taxon>Magnoliopsida</taxon>
        <taxon>Liliopsida</taxon>
        <taxon>Poales</taxon>
        <taxon>Poaceae</taxon>
        <taxon>PACMAD clade</taxon>
        <taxon>Chloridoideae</taxon>
        <taxon>Cynodonteae</taxon>
        <taxon>Eleusininae</taxon>
        <taxon>Eleusine</taxon>
    </lineage>
</organism>
<dbReference type="Pfam" id="PF24964">
    <property type="entry name" value="DUF7769"/>
    <property type="match status" value="1"/>
</dbReference>
<name>A0AAV5DQM9_ELECO</name>
<protein>
    <recommendedName>
        <fullName evidence="1">DUF7769 domain-containing protein</fullName>
    </recommendedName>
</protein>
<dbReference type="GO" id="GO:0003676">
    <property type="term" value="F:nucleic acid binding"/>
    <property type="evidence" value="ECO:0007669"/>
    <property type="project" value="InterPro"/>
</dbReference>
<dbReference type="Gene3D" id="3.30.420.10">
    <property type="entry name" value="Ribonuclease H-like superfamily/Ribonuclease H"/>
    <property type="match status" value="1"/>
</dbReference>